<dbReference type="InterPro" id="IPR047594">
    <property type="entry name" value="MoaC_bact/euk"/>
</dbReference>
<evidence type="ECO:0000313" key="10">
    <source>
        <dbReference type="Proteomes" id="UP001157914"/>
    </source>
</evidence>
<dbReference type="NCBIfam" id="NF006870">
    <property type="entry name" value="PRK09364.1"/>
    <property type="match status" value="1"/>
</dbReference>
<feature type="binding site" evidence="7">
    <location>
        <begin position="79"/>
        <end position="81"/>
    </location>
    <ligand>
        <name>substrate</name>
    </ligand>
</feature>
<comment type="function">
    <text evidence="6 7">Catalyzes the conversion of (8S)-3',8-cyclo-7,8-dihydroguanosine 5'-triphosphate to cyclic pyranopterin monophosphate (cPMP).</text>
</comment>
<dbReference type="CDD" id="cd01420">
    <property type="entry name" value="MoaC_PE"/>
    <property type="match status" value="1"/>
</dbReference>
<feature type="binding site" evidence="7">
    <location>
        <begin position="117"/>
        <end position="118"/>
    </location>
    <ligand>
        <name>substrate</name>
    </ligand>
</feature>
<dbReference type="InterPro" id="IPR002820">
    <property type="entry name" value="Mopterin_CF_biosynth-C_dom"/>
</dbReference>
<comment type="pathway">
    <text evidence="2 7">Cofactor biosynthesis; molybdopterin biosynthesis.</text>
</comment>
<gene>
    <name evidence="7" type="primary">moaC</name>
    <name evidence="9" type="ORF">SAMN06265374_3560</name>
</gene>
<dbReference type="Gene3D" id="3.30.70.640">
    <property type="entry name" value="Molybdopterin cofactor biosynthesis C (MoaC) domain"/>
    <property type="match status" value="1"/>
</dbReference>
<dbReference type="Proteomes" id="UP001157914">
    <property type="component" value="Unassembled WGS sequence"/>
</dbReference>
<comment type="similarity">
    <text evidence="7">Belongs to the MoaC family.</text>
</comment>
<keyword evidence="5 7" id="KW-0456">Lyase</keyword>
<dbReference type="RefSeq" id="WP_283404604.1">
    <property type="nucleotide sequence ID" value="NZ_BAAAEA010000001.1"/>
</dbReference>
<dbReference type="EMBL" id="FXTT01000005">
    <property type="protein sequence ID" value="SMP32537.1"/>
    <property type="molecule type" value="Genomic_DNA"/>
</dbReference>
<dbReference type="PANTHER" id="PTHR22960">
    <property type="entry name" value="MOLYBDOPTERIN COFACTOR SYNTHESIS PROTEIN A"/>
    <property type="match status" value="1"/>
</dbReference>
<evidence type="ECO:0000259" key="8">
    <source>
        <dbReference type="Pfam" id="PF01967"/>
    </source>
</evidence>
<sequence length="170" mass="17897">MSDTDPRLTHLDAGGAANMVDVSDKDHTHRIAVARGTITMRSETLDLIRSGNAKKGDVIGTARLAGIMAAKKTHELIPLCHPLMLSKVSVDIDIDDTLPGLVVTATTKVSGQTGVEMEALTACSLTCLTIYDMAKAVDRGMVIGNIQLVEKAGGKSGHWTLERDGSEGGT</sequence>
<comment type="catalytic activity">
    <reaction evidence="1 7">
        <text>(8S)-3',8-cyclo-7,8-dihydroguanosine 5'-triphosphate = cyclic pyranopterin phosphate + diphosphate</text>
        <dbReference type="Rhea" id="RHEA:49580"/>
        <dbReference type="ChEBI" id="CHEBI:33019"/>
        <dbReference type="ChEBI" id="CHEBI:59648"/>
        <dbReference type="ChEBI" id="CHEBI:131766"/>
        <dbReference type="EC" id="4.6.1.17"/>
    </reaction>
</comment>
<organism evidence="9 10">
    <name type="scientific">Roseibium denhamense</name>
    <dbReference type="NCBI Taxonomy" id="76305"/>
    <lineage>
        <taxon>Bacteria</taxon>
        <taxon>Pseudomonadati</taxon>
        <taxon>Pseudomonadota</taxon>
        <taxon>Alphaproteobacteria</taxon>
        <taxon>Hyphomicrobiales</taxon>
        <taxon>Stappiaceae</taxon>
        <taxon>Roseibium</taxon>
    </lineage>
</organism>
<dbReference type="NCBIfam" id="TIGR00581">
    <property type="entry name" value="moaC"/>
    <property type="match status" value="1"/>
</dbReference>
<evidence type="ECO:0000256" key="1">
    <source>
        <dbReference type="ARBA" id="ARBA00001637"/>
    </source>
</evidence>
<name>A0ABY1PI62_9HYPH</name>
<dbReference type="HAMAP" id="MF_01224_B">
    <property type="entry name" value="MoaC_B"/>
    <property type="match status" value="1"/>
</dbReference>
<keyword evidence="10" id="KW-1185">Reference proteome</keyword>
<feature type="domain" description="Molybdopterin cofactor biosynthesis C (MoaC)" evidence="8">
    <location>
        <begin position="19"/>
        <end position="154"/>
    </location>
</feature>
<evidence type="ECO:0000313" key="9">
    <source>
        <dbReference type="EMBL" id="SMP32537.1"/>
    </source>
</evidence>
<evidence type="ECO:0000256" key="5">
    <source>
        <dbReference type="ARBA" id="ARBA00023239"/>
    </source>
</evidence>
<dbReference type="EC" id="4.6.1.17" evidence="3 7"/>
<dbReference type="Pfam" id="PF01967">
    <property type="entry name" value="MoaC"/>
    <property type="match status" value="1"/>
</dbReference>
<evidence type="ECO:0000256" key="7">
    <source>
        <dbReference type="HAMAP-Rule" id="MF_01224"/>
    </source>
</evidence>
<dbReference type="InterPro" id="IPR050105">
    <property type="entry name" value="MoCo_biosynth_MoaA/MoaC"/>
</dbReference>
<dbReference type="InterPro" id="IPR036522">
    <property type="entry name" value="MoaC_sf"/>
</dbReference>
<evidence type="ECO:0000256" key="6">
    <source>
        <dbReference type="ARBA" id="ARBA00055087"/>
    </source>
</evidence>
<evidence type="ECO:0000256" key="2">
    <source>
        <dbReference type="ARBA" id="ARBA00005046"/>
    </source>
</evidence>
<dbReference type="SUPFAM" id="SSF55040">
    <property type="entry name" value="Molybdenum cofactor biosynthesis protein C, MoaC"/>
    <property type="match status" value="1"/>
</dbReference>
<protein>
    <recommendedName>
        <fullName evidence="3 7">Cyclic pyranopterin monophosphate synthase</fullName>
        <ecNumber evidence="3 7">4.6.1.17</ecNumber>
    </recommendedName>
    <alternativeName>
        <fullName evidence="7">Molybdenum cofactor biosynthesis protein C</fullName>
    </alternativeName>
</protein>
<proteinExistence type="inferred from homology"/>
<dbReference type="InterPro" id="IPR023045">
    <property type="entry name" value="MoaC"/>
</dbReference>
<evidence type="ECO:0000256" key="4">
    <source>
        <dbReference type="ARBA" id="ARBA00023150"/>
    </source>
</evidence>
<accession>A0ABY1PI62</accession>
<keyword evidence="4 7" id="KW-0501">Molybdenum cofactor biosynthesis</keyword>
<comment type="caution">
    <text evidence="9">The sequence shown here is derived from an EMBL/GenBank/DDBJ whole genome shotgun (WGS) entry which is preliminary data.</text>
</comment>
<comment type="subunit">
    <text evidence="7">Homohexamer; trimer of dimers.</text>
</comment>
<evidence type="ECO:0000256" key="3">
    <source>
        <dbReference type="ARBA" id="ARBA00012575"/>
    </source>
</evidence>
<feature type="active site" evidence="7">
    <location>
        <position position="132"/>
    </location>
</feature>
<reference evidence="9 10" key="1">
    <citation type="submission" date="2017-05" db="EMBL/GenBank/DDBJ databases">
        <authorList>
            <person name="Varghese N."/>
            <person name="Submissions S."/>
        </authorList>
    </citation>
    <scope>NUCLEOTIDE SEQUENCE [LARGE SCALE GENOMIC DNA]</scope>
    <source>
        <strain evidence="9 10">DSM 15949</strain>
    </source>
</reference>